<dbReference type="InterPro" id="IPR012900">
    <property type="entry name" value="MFMR"/>
</dbReference>
<feature type="domain" description="G-box binding protein multifunctional mosaic region" evidence="2">
    <location>
        <begin position="1"/>
        <end position="72"/>
    </location>
</feature>
<dbReference type="Pfam" id="PF07777">
    <property type="entry name" value="MFMR"/>
    <property type="match status" value="1"/>
</dbReference>
<organism evidence="3 4">
    <name type="scientific">Dendrobium thyrsiflorum</name>
    <name type="common">Pinecone-like raceme dendrobium</name>
    <name type="synonym">Orchid</name>
    <dbReference type="NCBI Taxonomy" id="117978"/>
    <lineage>
        <taxon>Eukaryota</taxon>
        <taxon>Viridiplantae</taxon>
        <taxon>Streptophyta</taxon>
        <taxon>Embryophyta</taxon>
        <taxon>Tracheophyta</taxon>
        <taxon>Spermatophyta</taxon>
        <taxon>Magnoliopsida</taxon>
        <taxon>Liliopsida</taxon>
        <taxon>Asparagales</taxon>
        <taxon>Orchidaceae</taxon>
        <taxon>Epidendroideae</taxon>
        <taxon>Malaxideae</taxon>
        <taxon>Dendrobiinae</taxon>
        <taxon>Dendrobium</taxon>
    </lineage>
</organism>
<feature type="region of interest" description="Disordered" evidence="1">
    <location>
        <begin position="54"/>
        <end position="118"/>
    </location>
</feature>
<dbReference type="Proteomes" id="UP001552299">
    <property type="component" value="Unassembled WGS sequence"/>
</dbReference>
<gene>
    <name evidence="3" type="ORF">M5K25_001709</name>
</gene>
<sequence length="163" mass="17972">MGNSEADTPSKAPKALAAQEQPSVTSTTPATPVYPDWSTFQAYSPIPPPGFFHSAVGSSPPPHPYIWGAQTTTRNPFPLPSELRRASNENLHDEVSNSVEKRRERSPPTHQHPTTGVSELSRLELDLIPSSRAKLIELRVGAQTRAHLVNELDFELDETWLVT</sequence>
<feature type="compositionally biased region" description="Low complexity" evidence="1">
    <location>
        <begin position="22"/>
        <end position="32"/>
    </location>
</feature>
<proteinExistence type="predicted"/>
<accession>A0ABD0VS42</accession>
<evidence type="ECO:0000256" key="1">
    <source>
        <dbReference type="SAM" id="MobiDB-lite"/>
    </source>
</evidence>
<dbReference type="EMBL" id="JANQDX010000002">
    <property type="protein sequence ID" value="KAL0927533.1"/>
    <property type="molecule type" value="Genomic_DNA"/>
</dbReference>
<evidence type="ECO:0000259" key="2">
    <source>
        <dbReference type="Pfam" id="PF07777"/>
    </source>
</evidence>
<feature type="compositionally biased region" description="Polar residues" evidence="1">
    <location>
        <begin position="108"/>
        <end position="118"/>
    </location>
</feature>
<feature type="region of interest" description="Disordered" evidence="1">
    <location>
        <begin position="1"/>
        <end position="32"/>
    </location>
</feature>
<evidence type="ECO:0000313" key="3">
    <source>
        <dbReference type="EMBL" id="KAL0927533.1"/>
    </source>
</evidence>
<reference evidence="3 4" key="1">
    <citation type="journal article" date="2024" name="Plant Biotechnol. J.">
        <title>Dendrobium thyrsiflorum genome and its molecular insights into genes involved in important horticultural traits.</title>
        <authorList>
            <person name="Chen B."/>
            <person name="Wang J.Y."/>
            <person name="Zheng P.J."/>
            <person name="Li K.L."/>
            <person name="Liang Y.M."/>
            <person name="Chen X.F."/>
            <person name="Zhang C."/>
            <person name="Zhao X."/>
            <person name="He X."/>
            <person name="Zhang G.Q."/>
            <person name="Liu Z.J."/>
            <person name="Xu Q."/>
        </authorList>
    </citation>
    <scope>NUCLEOTIDE SEQUENCE [LARGE SCALE GENOMIC DNA]</scope>
    <source>
        <strain evidence="3">GZMU011</strain>
    </source>
</reference>
<evidence type="ECO:0000313" key="4">
    <source>
        <dbReference type="Proteomes" id="UP001552299"/>
    </source>
</evidence>
<keyword evidence="4" id="KW-1185">Reference proteome</keyword>
<comment type="caution">
    <text evidence="3">The sequence shown here is derived from an EMBL/GenBank/DDBJ whole genome shotgun (WGS) entry which is preliminary data.</text>
</comment>
<feature type="compositionally biased region" description="Basic and acidic residues" evidence="1">
    <location>
        <begin position="82"/>
        <end position="107"/>
    </location>
</feature>
<protein>
    <recommendedName>
        <fullName evidence="2">G-box binding protein multifunctional mosaic region domain-containing protein</fullName>
    </recommendedName>
</protein>
<dbReference type="AlphaFoldDB" id="A0ABD0VS42"/>
<name>A0ABD0VS42_DENTH</name>